<evidence type="ECO:0000313" key="4">
    <source>
        <dbReference type="EMBL" id="KKK55266.1"/>
    </source>
</evidence>
<dbReference type="EMBL" id="LAZR01065582">
    <property type="protein sequence ID" value="KKK55266.1"/>
    <property type="molecule type" value="Genomic_DNA"/>
</dbReference>
<accession>A0A0F8Z5A4</accession>
<comment type="caution">
    <text evidence="4">The sequence shown here is derived from an EMBL/GenBank/DDBJ whole genome shotgun (WGS) entry which is preliminary data.</text>
</comment>
<dbReference type="CDD" id="cd07036">
    <property type="entry name" value="TPP_PYR_E1-PDHc-beta_like"/>
    <property type="match status" value="1"/>
</dbReference>
<proteinExistence type="predicted"/>
<evidence type="ECO:0000256" key="1">
    <source>
        <dbReference type="ARBA" id="ARBA00023002"/>
    </source>
</evidence>
<dbReference type="Gene3D" id="3.40.50.970">
    <property type="match status" value="1"/>
</dbReference>
<keyword evidence="2" id="KW-0786">Thiamine pyrophosphate</keyword>
<evidence type="ECO:0000256" key="2">
    <source>
        <dbReference type="ARBA" id="ARBA00023052"/>
    </source>
</evidence>
<dbReference type="PANTHER" id="PTHR43257">
    <property type="entry name" value="PYRUVATE DEHYDROGENASE E1 COMPONENT BETA SUBUNIT"/>
    <property type="match status" value="1"/>
</dbReference>
<reference evidence="4" key="1">
    <citation type="journal article" date="2015" name="Nature">
        <title>Complex archaea that bridge the gap between prokaryotes and eukaryotes.</title>
        <authorList>
            <person name="Spang A."/>
            <person name="Saw J.H."/>
            <person name="Jorgensen S.L."/>
            <person name="Zaremba-Niedzwiedzka K."/>
            <person name="Martijn J."/>
            <person name="Lind A.E."/>
            <person name="van Eijk R."/>
            <person name="Schleper C."/>
            <person name="Guy L."/>
            <person name="Ettema T.J."/>
        </authorList>
    </citation>
    <scope>NUCLEOTIDE SEQUENCE</scope>
</reference>
<evidence type="ECO:0000259" key="3">
    <source>
        <dbReference type="SMART" id="SM00861"/>
    </source>
</evidence>
<dbReference type="Pfam" id="PF02779">
    <property type="entry name" value="Transket_pyr"/>
    <property type="match status" value="1"/>
</dbReference>
<dbReference type="SUPFAM" id="SSF52518">
    <property type="entry name" value="Thiamin diphosphate-binding fold (THDP-binding)"/>
    <property type="match status" value="1"/>
</dbReference>
<dbReference type="InterPro" id="IPR029061">
    <property type="entry name" value="THDP-binding"/>
</dbReference>
<dbReference type="PANTHER" id="PTHR43257:SF2">
    <property type="entry name" value="PYRUVATE DEHYDROGENASE E1 COMPONENT SUBUNIT BETA"/>
    <property type="match status" value="1"/>
</dbReference>
<keyword evidence="1" id="KW-0560">Oxidoreductase</keyword>
<name>A0A0F8Z5A4_9ZZZZ</name>
<dbReference type="FunFam" id="3.40.50.970:FF:000001">
    <property type="entry name" value="Pyruvate dehydrogenase E1 beta subunit"/>
    <property type="match status" value="1"/>
</dbReference>
<feature type="non-terminal residue" evidence="4">
    <location>
        <position position="213"/>
    </location>
</feature>
<organism evidence="4">
    <name type="scientific">marine sediment metagenome</name>
    <dbReference type="NCBI Taxonomy" id="412755"/>
    <lineage>
        <taxon>unclassified sequences</taxon>
        <taxon>metagenomes</taxon>
        <taxon>ecological metagenomes</taxon>
    </lineage>
</organism>
<dbReference type="InterPro" id="IPR005475">
    <property type="entry name" value="Transketolase-like_Pyr-bd"/>
</dbReference>
<gene>
    <name evidence="4" type="ORF">LCGC14_3076280</name>
</gene>
<feature type="domain" description="Transketolase-like pyrimidine-binding" evidence="3">
    <location>
        <begin position="4"/>
        <end position="178"/>
    </location>
</feature>
<dbReference type="GO" id="GO:0016491">
    <property type="term" value="F:oxidoreductase activity"/>
    <property type="evidence" value="ECO:0007669"/>
    <property type="project" value="UniProtKB-KW"/>
</dbReference>
<dbReference type="AlphaFoldDB" id="A0A0F8Z5A4"/>
<protein>
    <recommendedName>
        <fullName evidence="3">Transketolase-like pyrimidine-binding domain-containing protein</fullName>
    </recommendedName>
</protein>
<sequence>MRKITFAKAILEATDQIMEIDKNVYLMGLGVPDPKGIFGTTIGLQKKYSEKRVFDMPISENAMTGVCIGSAIRGMRPIITHQRADFFFLAFDQLINNASKWHYMFSNEIPVPMVIRLIVGQGWGQGPQHSQSILSFFGHIPGLKVVVPSNAYDAKGLLIASVKDDNPVIFIEHRWLHFTSSEVPIESFTVPIGKARIVKEGKDITLVALSYNV</sequence>
<dbReference type="SMART" id="SM00861">
    <property type="entry name" value="Transket_pyr"/>
    <property type="match status" value="1"/>
</dbReference>